<keyword evidence="2" id="KW-0288">FMN</keyword>
<dbReference type="RefSeq" id="WP_307225416.1">
    <property type="nucleotide sequence ID" value="NZ_CP116940.1"/>
</dbReference>
<evidence type="ECO:0000256" key="1">
    <source>
        <dbReference type="ARBA" id="ARBA00022630"/>
    </source>
</evidence>
<dbReference type="Pfam" id="PF03358">
    <property type="entry name" value="FMN_red"/>
    <property type="match status" value="1"/>
</dbReference>
<dbReference type="EMBL" id="JAUSUE010000034">
    <property type="protein sequence ID" value="MDQ0205206.1"/>
    <property type="molecule type" value="Genomic_DNA"/>
</dbReference>
<evidence type="ECO:0000313" key="5">
    <source>
        <dbReference type="Proteomes" id="UP001239167"/>
    </source>
</evidence>
<dbReference type="InterPro" id="IPR029039">
    <property type="entry name" value="Flavoprotein-like_sf"/>
</dbReference>
<organism evidence="4 5">
    <name type="scientific">Pectinatus haikarae</name>
    <dbReference type="NCBI Taxonomy" id="349096"/>
    <lineage>
        <taxon>Bacteria</taxon>
        <taxon>Bacillati</taxon>
        <taxon>Bacillota</taxon>
        <taxon>Negativicutes</taxon>
        <taxon>Selenomonadales</taxon>
        <taxon>Selenomonadaceae</taxon>
        <taxon>Pectinatus</taxon>
    </lineage>
</organism>
<gene>
    <name evidence="4" type="ORF">J2S01_002951</name>
</gene>
<dbReference type="SUPFAM" id="SSF52218">
    <property type="entry name" value="Flavoproteins"/>
    <property type="match status" value="1"/>
</dbReference>
<keyword evidence="1" id="KW-0285">Flavoprotein</keyword>
<dbReference type="Gene3D" id="3.40.50.360">
    <property type="match status" value="1"/>
</dbReference>
<reference evidence="4 5" key="1">
    <citation type="submission" date="2023-07" db="EMBL/GenBank/DDBJ databases">
        <title>Genomic Encyclopedia of Type Strains, Phase IV (KMG-IV): sequencing the most valuable type-strain genomes for metagenomic binning, comparative biology and taxonomic classification.</title>
        <authorList>
            <person name="Goeker M."/>
        </authorList>
    </citation>
    <scope>NUCLEOTIDE SEQUENCE [LARGE SCALE GENOMIC DNA]</scope>
    <source>
        <strain evidence="4 5">DSM 16980</strain>
    </source>
</reference>
<dbReference type="InterPro" id="IPR051796">
    <property type="entry name" value="ISF_SsuE-like"/>
</dbReference>
<sequence>MKDDLTEVLNKVTCCDVLLLGTPIYFSNITGEMLSFLERLLFSNMTYNTGTPSTFKGKLSSGVVYTMNVSFDVMKEFGYKVLFNHYKSWLEKLLGGPSEILISNDTYQFDDYSKYEANMFDEKWKAHVKAEQFPIDCQKAFEMGVRLTRK</sequence>
<dbReference type="PANTHER" id="PTHR43278:SF2">
    <property type="entry name" value="IRON-SULFUR FLAVOPROTEIN"/>
    <property type="match status" value="1"/>
</dbReference>
<name>A0ABT9YBH7_9FIRM</name>
<proteinExistence type="predicted"/>
<dbReference type="InterPro" id="IPR005025">
    <property type="entry name" value="FMN_Rdtase-like_dom"/>
</dbReference>
<feature type="domain" description="NADPH-dependent FMN reductase-like" evidence="3">
    <location>
        <begin position="2"/>
        <end position="55"/>
    </location>
</feature>
<evidence type="ECO:0000313" key="4">
    <source>
        <dbReference type="EMBL" id="MDQ0205206.1"/>
    </source>
</evidence>
<comment type="caution">
    <text evidence="4">The sequence shown here is derived from an EMBL/GenBank/DDBJ whole genome shotgun (WGS) entry which is preliminary data.</text>
</comment>
<evidence type="ECO:0000256" key="2">
    <source>
        <dbReference type="ARBA" id="ARBA00022643"/>
    </source>
</evidence>
<dbReference type="PANTHER" id="PTHR43278">
    <property type="entry name" value="NAD(P)H-DEPENDENT FMN-CONTAINING OXIDOREDUCTASE YWQN-RELATED"/>
    <property type="match status" value="1"/>
</dbReference>
<dbReference type="Proteomes" id="UP001239167">
    <property type="component" value="Unassembled WGS sequence"/>
</dbReference>
<keyword evidence="5" id="KW-1185">Reference proteome</keyword>
<accession>A0ABT9YBH7</accession>
<protein>
    <submittedName>
        <fullName evidence="4">Multimeric flavodoxin WrbA</fullName>
    </submittedName>
</protein>
<evidence type="ECO:0000259" key="3">
    <source>
        <dbReference type="Pfam" id="PF03358"/>
    </source>
</evidence>